<keyword evidence="1" id="KW-0812">Transmembrane</keyword>
<reference evidence="1 2" key="1">
    <citation type="submission" date="2015-03" db="EMBL/GenBank/DDBJ databases">
        <title>Genome assembly of Sandaracinus amylolyticus DSM 53668.</title>
        <authorList>
            <person name="Sharma G."/>
            <person name="Subramanian S."/>
        </authorList>
    </citation>
    <scope>NUCLEOTIDE SEQUENCE [LARGE SCALE GENOMIC DNA]</scope>
    <source>
        <strain evidence="1 2">DSM 53668</strain>
    </source>
</reference>
<evidence type="ECO:0000313" key="2">
    <source>
        <dbReference type="Proteomes" id="UP000034883"/>
    </source>
</evidence>
<keyword evidence="2" id="KW-1185">Reference proteome</keyword>
<dbReference type="EMBL" id="CP011125">
    <property type="protein sequence ID" value="AKF04147.1"/>
    <property type="molecule type" value="Genomic_DNA"/>
</dbReference>
<gene>
    <name evidence="1" type="ORF">DB32_001296</name>
</gene>
<dbReference type="Pfam" id="PF11227">
    <property type="entry name" value="DUF3025"/>
    <property type="match status" value="1"/>
</dbReference>
<dbReference type="KEGG" id="samy:DB32_001296"/>
<name>A0A0F6YFX6_9BACT</name>
<organism evidence="1 2">
    <name type="scientific">Sandaracinus amylolyticus</name>
    <dbReference type="NCBI Taxonomy" id="927083"/>
    <lineage>
        <taxon>Bacteria</taxon>
        <taxon>Pseudomonadati</taxon>
        <taxon>Myxococcota</taxon>
        <taxon>Polyangia</taxon>
        <taxon>Polyangiales</taxon>
        <taxon>Sandaracinaceae</taxon>
        <taxon>Sandaracinus</taxon>
    </lineage>
</organism>
<dbReference type="InterPro" id="IPR021390">
    <property type="entry name" value="DUF3025"/>
</dbReference>
<dbReference type="STRING" id="927083.DB32_001296"/>
<sequence length="267" mass="29395">MASSPVAMHGRTPTDLREPWHGALLSSPVLASVSPWAARLARFARFPSVGELDATLHDRLSIEPGVALEPQVKTRRRRGPVDRDALYEVRIDVHRRVPTRERSWHDLTNALVWAAFPRSKRALTARQLAILDAVLPRDAERLPSARTREQDALAMLDEGGIVVLVTGEHVEHAKHAHERGDEDALRRLRDAGHAAVLVFGHAMMEHALEGSLDVRGYGVVLATGALPDGLEGRVALADRTLADWIVCTDELLRPSPWRGLSLRGVVA</sequence>
<dbReference type="AlphaFoldDB" id="A0A0F6YFX6"/>
<dbReference type="Proteomes" id="UP000034883">
    <property type="component" value="Chromosome"/>
</dbReference>
<evidence type="ECO:0000313" key="1">
    <source>
        <dbReference type="EMBL" id="AKF04147.1"/>
    </source>
</evidence>
<protein>
    <submittedName>
        <fullName evidence="1">Putative transmembrane protein</fullName>
    </submittedName>
</protein>
<keyword evidence="1" id="KW-0472">Membrane</keyword>
<proteinExistence type="predicted"/>
<accession>A0A0F6YFX6</accession>